<evidence type="ECO:0000313" key="2">
    <source>
        <dbReference type="EMBL" id="TWW70069.1"/>
    </source>
</evidence>
<keyword evidence="3" id="KW-1185">Reference proteome</keyword>
<evidence type="ECO:0000313" key="3">
    <source>
        <dbReference type="Proteomes" id="UP000324091"/>
    </source>
</evidence>
<gene>
    <name evidence="2" type="ORF">D4764_18G0008750</name>
</gene>
<dbReference type="AlphaFoldDB" id="A0A5C6NTS6"/>
<reference evidence="2 3" key="1">
    <citation type="submission" date="2019-04" db="EMBL/GenBank/DDBJ databases">
        <title>Chromosome genome assembly for Takifugu flavidus.</title>
        <authorList>
            <person name="Xiao S."/>
        </authorList>
    </citation>
    <scope>NUCLEOTIDE SEQUENCE [LARGE SCALE GENOMIC DNA]</scope>
    <source>
        <strain evidence="2">HTHZ2018</strain>
        <tissue evidence="2">Muscle</tissue>
    </source>
</reference>
<organism evidence="2 3">
    <name type="scientific">Takifugu flavidus</name>
    <name type="common">sansaifugu</name>
    <dbReference type="NCBI Taxonomy" id="433684"/>
    <lineage>
        <taxon>Eukaryota</taxon>
        <taxon>Metazoa</taxon>
        <taxon>Chordata</taxon>
        <taxon>Craniata</taxon>
        <taxon>Vertebrata</taxon>
        <taxon>Euteleostomi</taxon>
        <taxon>Actinopterygii</taxon>
        <taxon>Neopterygii</taxon>
        <taxon>Teleostei</taxon>
        <taxon>Neoteleostei</taxon>
        <taxon>Acanthomorphata</taxon>
        <taxon>Eupercaria</taxon>
        <taxon>Tetraodontiformes</taxon>
        <taxon>Tetradontoidea</taxon>
        <taxon>Tetraodontidae</taxon>
        <taxon>Takifugu</taxon>
    </lineage>
</organism>
<feature type="compositionally biased region" description="Polar residues" evidence="1">
    <location>
        <begin position="100"/>
        <end position="109"/>
    </location>
</feature>
<dbReference type="Proteomes" id="UP000324091">
    <property type="component" value="Chromosome 18"/>
</dbReference>
<accession>A0A5C6NTS6</accession>
<proteinExistence type="predicted"/>
<dbReference type="EMBL" id="RHFK02000010">
    <property type="protein sequence ID" value="TWW70069.1"/>
    <property type="molecule type" value="Genomic_DNA"/>
</dbReference>
<protein>
    <submittedName>
        <fullName evidence="2">Uncharacterized protein</fullName>
    </submittedName>
</protein>
<sequence>MWLPQPGVGSTRLTCHKGMFHQRGSDTAPFVATELALAVHNYPQSLPPSRRDGQARGLIAPIQQAELQPTPFRPEIRFRARPLPLAPAVGVQKPHKGSPSVHNQTPETQLSNCYTDSDGKEMVSCSHVRATFGSFLAFKSAAPRRFPLPVTTPLANAGDQSEAPSAAGGRHELINMQVSVQWEGVFTLPSRREVRSCTGRETAARRSEPRSSQAGSRSPTASID</sequence>
<name>A0A5C6NTS6_9TELE</name>
<feature type="region of interest" description="Disordered" evidence="1">
    <location>
        <begin position="89"/>
        <end position="109"/>
    </location>
</feature>
<feature type="compositionally biased region" description="Polar residues" evidence="1">
    <location>
        <begin position="210"/>
        <end position="224"/>
    </location>
</feature>
<evidence type="ECO:0000256" key="1">
    <source>
        <dbReference type="SAM" id="MobiDB-lite"/>
    </source>
</evidence>
<comment type="caution">
    <text evidence="2">The sequence shown here is derived from an EMBL/GenBank/DDBJ whole genome shotgun (WGS) entry which is preliminary data.</text>
</comment>
<feature type="region of interest" description="Disordered" evidence="1">
    <location>
        <begin position="193"/>
        <end position="224"/>
    </location>
</feature>